<dbReference type="Proteomes" id="UP000249260">
    <property type="component" value="Unassembled WGS sequence"/>
</dbReference>
<proteinExistence type="predicted"/>
<dbReference type="AlphaFoldDB" id="A0A328U1B6"/>
<dbReference type="GO" id="GO:0005975">
    <property type="term" value="P:carbohydrate metabolic process"/>
    <property type="evidence" value="ECO:0007669"/>
    <property type="project" value="InterPro"/>
</dbReference>
<protein>
    <recommendedName>
        <fullName evidence="3">NodB homology domain-containing protein</fullName>
    </recommendedName>
</protein>
<dbReference type="InterPro" id="IPR011330">
    <property type="entry name" value="Glyco_hydro/deAcase_b/a-brl"/>
</dbReference>
<sequence length="453" mass="51786">MTAIHVMLWFDTEDYITHEAEDALLGLLTMLNSRKIKGIFKIVGEKARKLERNTRADILKQLMPHEIGYHTNFHSLHPTVSEYSEKFGFAEGAQEFEWREREGLDDVTRITGMTSKCYGQPGYSWAPQSFPALRKWGIPVYLDVHDQITLDNKPFWYGGMLNLTDIKGIMRMELTKNGLQEGIREFDRMYDMLMQENGGFISIYYHPCEFACTGFWDGVNYNHGQNTPRDQWQPAPLRQAGEMEAYIEMLGSFLDYTLSKPNVAYITSEEALHMEKSNRTALEASDVRALAAATSHDLTYQVYNGYSLSASDLHSLFCKYLLGEDLVPELIYGPEHEVESDRSVNVDVSAIIKAISVEYPRVLAYKQLPDYFTVAGFRINPVDLTCTLASIISKELNDVDRVEMIAGALKPKMHARTDECWGPKWSPFPQDLKVPNLVRQSQLQTWTLKPAIF</sequence>
<keyword evidence="2" id="KW-1185">Reference proteome</keyword>
<comment type="caution">
    <text evidence="1">The sequence shown here is derived from an EMBL/GenBank/DDBJ whole genome shotgun (WGS) entry which is preliminary data.</text>
</comment>
<dbReference type="OrthoDB" id="2079420at2"/>
<evidence type="ECO:0008006" key="3">
    <source>
        <dbReference type="Google" id="ProtNLM"/>
    </source>
</evidence>
<organism evidence="1 2">
    <name type="scientific">Paenibacillus montanisoli</name>
    <dbReference type="NCBI Taxonomy" id="2081970"/>
    <lineage>
        <taxon>Bacteria</taxon>
        <taxon>Bacillati</taxon>
        <taxon>Bacillota</taxon>
        <taxon>Bacilli</taxon>
        <taxon>Bacillales</taxon>
        <taxon>Paenibacillaceae</taxon>
        <taxon>Paenibacillus</taxon>
    </lineage>
</organism>
<dbReference type="EMBL" id="QLUW01000002">
    <property type="protein sequence ID" value="RAP76557.1"/>
    <property type="molecule type" value="Genomic_DNA"/>
</dbReference>
<evidence type="ECO:0000313" key="1">
    <source>
        <dbReference type="EMBL" id="RAP76557.1"/>
    </source>
</evidence>
<gene>
    <name evidence="1" type="ORF">DL346_14385</name>
</gene>
<dbReference type="RefSeq" id="WP_112882775.1">
    <property type="nucleotide sequence ID" value="NZ_QLUW01000002.1"/>
</dbReference>
<name>A0A328U1B6_9BACL</name>
<accession>A0A328U1B6</accession>
<reference evidence="1 2" key="1">
    <citation type="submission" date="2018-06" db="EMBL/GenBank/DDBJ databases">
        <title>Paenibacillus montanisoli sp. nov., isolated from mountain area soil.</title>
        <authorList>
            <person name="Wu M."/>
        </authorList>
    </citation>
    <scope>NUCLEOTIDE SEQUENCE [LARGE SCALE GENOMIC DNA]</scope>
    <source>
        <strain evidence="1 2">RA17</strain>
    </source>
</reference>
<dbReference type="SUPFAM" id="SSF88713">
    <property type="entry name" value="Glycoside hydrolase/deacetylase"/>
    <property type="match status" value="1"/>
</dbReference>
<dbReference type="Gene3D" id="3.20.20.370">
    <property type="entry name" value="Glycoside hydrolase/deacetylase"/>
    <property type="match status" value="1"/>
</dbReference>
<evidence type="ECO:0000313" key="2">
    <source>
        <dbReference type="Proteomes" id="UP000249260"/>
    </source>
</evidence>